<reference evidence="1" key="1">
    <citation type="journal article" date="2021" name="Proc. Natl. Acad. Sci. U.S.A.">
        <title>A Catalog of Tens of Thousands of Viruses from Human Metagenomes Reveals Hidden Associations with Chronic Diseases.</title>
        <authorList>
            <person name="Tisza M.J."/>
            <person name="Buck C.B."/>
        </authorList>
    </citation>
    <scope>NUCLEOTIDE SEQUENCE</scope>
    <source>
        <strain evidence="1">CtLqe90</strain>
    </source>
</reference>
<accession>A0A8S5Q369</accession>
<protein>
    <submittedName>
        <fullName evidence="1">Uncharacterized protein</fullName>
    </submittedName>
</protein>
<dbReference type="EMBL" id="BK015564">
    <property type="protein sequence ID" value="DAE13281.1"/>
    <property type="molecule type" value="Genomic_DNA"/>
</dbReference>
<proteinExistence type="predicted"/>
<organism evidence="1">
    <name type="scientific">Siphoviridae sp. ctLqe90</name>
    <dbReference type="NCBI Taxonomy" id="2825456"/>
    <lineage>
        <taxon>Viruses</taxon>
        <taxon>Duplodnaviria</taxon>
        <taxon>Heunggongvirae</taxon>
        <taxon>Uroviricota</taxon>
        <taxon>Caudoviricetes</taxon>
    </lineage>
</organism>
<evidence type="ECO:0000313" key="1">
    <source>
        <dbReference type="EMBL" id="DAE13281.1"/>
    </source>
</evidence>
<sequence>MLRIQVVLRIVYQNSKSNLLLVLLLLTKKIFKVIPLKCIRV</sequence>
<name>A0A8S5Q369_9CAUD</name>